<protein>
    <recommendedName>
        <fullName evidence="5">LPXTG cell wall anchor domain-containing protein</fullName>
    </recommendedName>
</protein>
<organism evidence="3 4">
    <name type="scientific">Candidatus Dojkabacteria bacterium</name>
    <dbReference type="NCBI Taxonomy" id="2099670"/>
    <lineage>
        <taxon>Bacteria</taxon>
        <taxon>Candidatus Dojkabacteria</taxon>
    </lineage>
</organism>
<feature type="chain" id="PRO_5037706710" description="LPXTG cell wall anchor domain-containing protein" evidence="2">
    <location>
        <begin position="25"/>
        <end position="209"/>
    </location>
</feature>
<feature type="signal peptide" evidence="2">
    <location>
        <begin position="1"/>
        <end position="24"/>
    </location>
</feature>
<name>A0A955L105_9BACT</name>
<feature type="transmembrane region" description="Helical" evidence="1">
    <location>
        <begin position="179"/>
        <end position="200"/>
    </location>
</feature>
<evidence type="ECO:0008006" key="5">
    <source>
        <dbReference type="Google" id="ProtNLM"/>
    </source>
</evidence>
<comment type="caution">
    <text evidence="3">The sequence shown here is derived from an EMBL/GenBank/DDBJ whole genome shotgun (WGS) entry which is preliminary data.</text>
</comment>
<evidence type="ECO:0000256" key="1">
    <source>
        <dbReference type="SAM" id="Phobius"/>
    </source>
</evidence>
<keyword evidence="1" id="KW-1133">Transmembrane helix</keyword>
<dbReference type="EMBL" id="JAGQLL010000015">
    <property type="protein sequence ID" value="MCA9379850.1"/>
    <property type="molecule type" value="Genomic_DNA"/>
</dbReference>
<evidence type="ECO:0000256" key="2">
    <source>
        <dbReference type="SAM" id="SignalP"/>
    </source>
</evidence>
<gene>
    <name evidence="3" type="ORF">KC675_01585</name>
</gene>
<sequence length="209" mass="21554">MKKTFSVLSVAVVALLMLPISAKAFTVSPSSGSYSPGAEQTIAILANPPAETSTLQLRISVIGATVVPGSVITSAAEENGYLFIGVCPGGTSIKYTTTSLCIDIAKSSGMITNGDLLGQFKIRFNEGVTSATLVTDVENGYLVGSDVLPDVGRGLGSYTVSVANTPTPTPLPVTGIEDYPALVIVGGVFLVLVGVGFFMMRSRSQILQS</sequence>
<accession>A0A955L105</accession>
<evidence type="ECO:0000313" key="4">
    <source>
        <dbReference type="Proteomes" id="UP000745577"/>
    </source>
</evidence>
<dbReference type="AlphaFoldDB" id="A0A955L105"/>
<reference evidence="3" key="1">
    <citation type="submission" date="2020-04" db="EMBL/GenBank/DDBJ databases">
        <authorList>
            <person name="Zhang T."/>
        </authorList>
    </citation>
    <scope>NUCLEOTIDE SEQUENCE</scope>
    <source>
        <strain evidence="3">HKST-UBA15</strain>
    </source>
</reference>
<keyword evidence="2" id="KW-0732">Signal</keyword>
<proteinExistence type="predicted"/>
<keyword evidence="1" id="KW-0472">Membrane</keyword>
<evidence type="ECO:0000313" key="3">
    <source>
        <dbReference type="EMBL" id="MCA9379850.1"/>
    </source>
</evidence>
<dbReference type="Proteomes" id="UP000745577">
    <property type="component" value="Unassembled WGS sequence"/>
</dbReference>
<reference evidence="3" key="2">
    <citation type="journal article" date="2021" name="Microbiome">
        <title>Successional dynamics and alternative stable states in a saline activated sludge microbial community over 9 years.</title>
        <authorList>
            <person name="Wang Y."/>
            <person name="Ye J."/>
            <person name="Ju F."/>
            <person name="Liu L."/>
            <person name="Boyd J.A."/>
            <person name="Deng Y."/>
            <person name="Parks D.H."/>
            <person name="Jiang X."/>
            <person name="Yin X."/>
            <person name="Woodcroft B.J."/>
            <person name="Tyson G.W."/>
            <person name="Hugenholtz P."/>
            <person name="Polz M.F."/>
            <person name="Zhang T."/>
        </authorList>
    </citation>
    <scope>NUCLEOTIDE SEQUENCE</scope>
    <source>
        <strain evidence="3">HKST-UBA15</strain>
    </source>
</reference>
<keyword evidence="1" id="KW-0812">Transmembrane</keyword>